<organism evidence="1 2">
    <name type="scientific">Ehrlichia minasensis</name>
    <dbReference type="NCBI Taxonomy" id="1242993"/>
    <lineage>
        <taxon>Bacteria</taxon>
        <taxon>Pseudomonadati</taxon>
        <taxon>Pseudomonadota</taxon>
        <taxon>Alphaproteobacteria</taxon>
        <taxon>Rickettsiales</taxon>
        <taxon>Anaplasmataceae</taxon>
        <taxon>Ehrlichia</taxon>
    </lineage>
</organism>
<reference evidence="1 2" key="1">
    <citation type="submission" date="2018-06" db="EMBL/GenBank/DDBJ databases">
        <title>Complete Genome Sequence of Ehrlichia minasensis Isolated From Cattle.</title>
        <authorList>
            <person name="Aguiar D.M."/>
            <person name="Araujo J.P.A.Jr."/>
            <person name="Nakazato L."/>
            <person name="Bard E."/>
            <person name="Cabezas-Cruz A."/>
        </authorList>
    </citation>
    <scope>NUCLEOTIDE SEQUENCE [LARGE SCALE GENOMIC DNA]</scope>
    <source>
        <strain evidence="1 2">B11</strain>
    </source>
</reference>
<proteinExistence type="predicted"/>
<sequence>MSSELCGDSAVKSECIESRKRQGVLSAGAVKFVTKALVEADLRVKGSELKKSSSKEKAQSLHSVSSELCDDSAVKAVDIYREEKHRAQMEDTPEFFVRHLKTDTEKEWESKSLEDTTAVKCIRKERHHGVVGIEDRESELDSKHLQQGAKPKVYQPYSIKQRKDTDAMPSCVCEEIGSGERLHEVNEGKRHGAQVLASVKVSTHMVTGSFIRKPTRHLSSKQYFQQMIEFRKTVEQFSDMHLVYSANLMFNIFSTAGDVLVLKPEIQSSLLKITNNINLCTFVIKLGIIEHVAVRLCNPVILKYFKYCASHYYDQSNMDAFLINLINLGFTDLKTLSVRVRDFLYCYCQVLKDKTVFKVHSSRFYYDMLDMYLDIVNTSARGTQLNELIDFIKVSCVVQFGHMYHIIVQSKNITTGSCTDKAIQALISQEKSVKHMLFYAVKFERICDNARMAFSHLYGPDEKRNPVCTTSGFTFPRNIIRACKEIIGDIDYNVKNGTMHFGVFMSNIANYSTSLFLNPKLELLIRKDIKTYERVVAEQYLTMGSAVESSRSL</sequence>
<keyword evidence="2" id="KW-1185">Reference proteome</keyword>
<accession>A0A4Q6I5I7</accession>
<dbReference type="Proteomes" id="UP000293377">
    <property type="component" value="Unassembled WGS sequence"/>
</dbReference>
<comment type="caution">
    <text evidence="1">The sequence shown here is derived from an EMBL/GenBank/DDBJ whole genome shotgun (WGS) entry which is preliminary data.</text>
</comment>
<evidence type="ECO:0000313" key="1">
    <source>
        <dbReference type="EMBL" id="RZB12550.1"/>
    </source>
</evidence>
<dbReference type="Pfam" id="PF12027">
    <property type="entry name" value="DUF3514"/>
    <property type="match status" value="1"/>
</dbReference>
<gene>
    <name evidence="1" type="ORF">DRF75_03660</name>
</gene>
<dbReference type="EMBL" id="QOHL01000016">
    <property type="protein sequence ID" value="RZB12550.1"/>
    <property type="molecule type" value="Genomic_DNA"/>
</dbReference>
<dbReference type="InterPro" id="IPR021902">
    <property type="entry name" value="DUF3514"/>
</dbReference>
<protein>
    <submittedName>
        <fullName evidence="1">DUF3514 domain-containing protein</fullName>
    </submittedName>
</protein>
<dbReference type="AlphaFoldDB" id="A0A4Q6I5I7"/>
<name>A0A4Q6I5I7_9RICK</name>
<evidence type="ECO:0000313" key="2">
    <source>
        <dbReference type="Proteomes" id="UP000293377"/>
    </source>
</evidence>